<name>A0A0B2SKQ3_GLYSO</name>
<dbReference type="Gene3D" id="3.40.50.10680">
    <property type="entry name" value="CofD-like domains"/>
    <property type="match status" value="1"/>
</dbReference>
<gene>
    <name evidence="1" type="ORF">glysoja_042929</name>
</gene>
<evidence type="ECO:0000313" key="1">
    <source>
        <dbReference type="EMBL" id="KHN44899.1"/>
    </source>
</evidence>
<organism evidence="1">
    <name type="scientific">Glycine soja</name>
    <name type="common">Wild soybean</name>
    <dbReference type="NCBI Taxonomy" id="3848"/>
    <lineage>
        <taxon>Eukaryota</taxon>
        <taxon>Viridiplantae</taxon>
        <taxon>Streptophyta</taxon>
        <taxon>Embryophyta</taxon>
        <taxon>Tracheophyta</taxon>
        <taxon>Spermatophyta</taxon>
        <taxon>Magnoliopsida</taxon>
        <taxon>eudicotyledons</taxon>
        <taxon>Gunneridae</taxon>
        <taxon>Pentapetalae</taxon>
        <taxon>rosids</taxon>
        <taxon>fabids</taxon>
        <taxon>Fabales</taxon>
        <taxon>Fabaceae</taxon>
        <taxon>Papilionoideae</taxon>
        <taxon>50 kb inversion clade</taxon>
        <taxon>NPAAA clade</taxon>
        <taxon>indigoferoid/millettioid clade</taxon>
        <taxon>Phaseoleae</taxon>
        <taxon>Glycine</taxon>
        <taxon>Glycine subgen. Soja</taxon>
    </lineage>
</organism>
<dbReference type="PANTHER" id="PTHR31240">
    <property type="entry name" value="MATERNAL EFFECT EMBRYO ARREST 18"/>
    <property type="match status" value="1"/>
</dbReference>
<dbReference type="SUPFAM" id="SSF142338">
    <property type="entry name" value="CofD-like"/>
    <property type="match status" value="1"/>
</dbReference>
<dbReference type="AlphaFoldDB" id="A0A0B2SKQ3"/>
<dbReference type="Proteomes" id="UP000053555">
    <property type="component" value="Unassembled WGS sequence"/>
</dbReference>
<dbReference type="EMBL" id="KN642781">
    <property type="protein sequence ID" value="KHN44899.1"/>
    <property type="molecule type" value="Genomic_DNA"/>
</dbReference>
<dbReference type="PANTHER" id="PTHR31240:SF0">
    <property type="entry name" value="MATERNAL EFFECT EMBRYO ARREST 18"/>
    <property type="match status" value="1"/>
</dbReference>
<protein>
    <submittedName>
        <fullName evidence="1">Uncharacterized protein</fullName>
    </submittedName>
</protein>
<reference evidence="1" key="1">
    <citation type="submission" date="2014-07" db="EMBL/GenBank/DDBJ databases">
        <title>Identification of a novel salt tolerance gene in wild soybean by whole-genome sequencing.</title>
        <authorList>
            <person name="Lam H.-M."/>
            <person name="Qi X."/>
            <person name="Li M.-W."/>
            <person name="Liu X."/>
            <person name="Xie M."/>
            <person name="Ni M."/>
            <person name="Xu X."/>
        </authorList>
    </citation>
    <scope>NUCLEOTIDE SEQUENCE [LARGE SCALE GENOMIC DNA]</scope>
    <source>
        <tissue evidence="1">Root</tissue>
    </source>
</reference>
<proteinExistence type="predicted"/>
<accession>A0A0B2SKQ3</accession>
<dbReference type="InterPro" id="IPR038136">
    <property type="entry name" value="CofD-like_dom_sf"/>
</dbReference>
<sequence>MRFFNFYADVARYNWRAGEREETLSALSSSSFDGDERCKAGEGRIQRLKKEIDSLRRPTVELHESETSAALKNLLEERERMPTLLVFSSETAFNGIVEELKNFTTHVAHVLPISDDGGSTGEIGEELGILIDWVQACIAGGPVVGDIRSRMMTLVWSSSAIRL</sequence>